<dbReference type="PANTHER" id="PTHR11571:SF222">
    <property type="entry name" value="GLUTATHIONE TRANSFERASE"/>
    <property type="match status" value="1"/>
</dbReference>
<dbReference type="InterPro" id="IPR036249">
    <property type="entry name" value="Thioredoxin-like_sf"/>
</dbReference>
<gene>
    <name evidence="8" type="ORF">Rsub_04450</name>
</gene>
<dbReference type="InterPro" id="IPR010987">
    <property type="entry name" value="Glutathione-S-Trfase_C-like"/>
</dbReference>
<dbReference type="InterPro" id="IPR004045">
    <property type="entry name" value="Glutathione_S-Trfase_N"/>
</dbReference>
<dbReference type="InterPro" id="IPR040079">
    <property type="entry name" value="Glutathione_S-Trfase"/>
</dbReference>
<dbReference type="InterPro" id="IPR050213">
    <property type="entry name" value="GST_superfamily"/>
</dbReference>
<dbReference type="Gene3D" id="1.20.1050.10">
    <property type="match status" value="1"/>
</dbReference>
<dbReference type="SFLD" id="SFLDG01205">
    <property type="entry name" value="AMPS.1"/>
    <property type="match status" value="1"/>
</dbReference>
<dbReference type="AlphaFoldDB" id="A0A2V0P2M9"/>
<dbReference type="PROSITE" id="PS50404">
    <property type="entry name" value="GST_NTER"/>
    <property type="match status" value="1"/>
</dbReference>
<comment type="similarity">
    <text evidence="2">Belongs to the GST superfamily. Mu family.</text>
</comment>
<dbReference type="InterPro" id="IPR004046">
    <property type="entry name" value="GST_C"/>
</dbReference>
<reference evidence="8 9" key="1">
    <citation type="journal article" date="2018" name="Sci. Rep.">
        <title>Raphidocelis subcapitata (=Pseudokirchneriella subcapitata) provides an insight into genome evolution and environmental adaptations in the Sphaeropleales.</title>
        <authorList>
            <person name="Suzuki S."/>
            <person name="Yamaguchi H."/>
            <person name="Nakajima N."/>
            <person name="Kawachi M."/>
        </authorList>
    </citation>
    <scope>NUCLEOTIDE SEQUENCE [LARGE SCALE GENOMIC DNA]</scope>
    <source>
        <strain evidence="8 9">NIES-35</strain>
    </source>
</reference>
<accession>A0A2V0P2M9</accession>
<evidence type="ECO:0000256" key="2">
    <source>
        <dbReference type="ARBA" id="ARBA00005861"/>
    </source>
</evidence>
<organism evidence="8 9">
    <name type="scientific">Raphidocelis subcapitata</name>
    <dbReference type="NCBI Taxonomy" id="307507"/>
    <lineage>
        <taxon>Eukaryota</taxon>
        <taxon>Viridiplantae</taxon>
        <taxon>Chlorophyta</taxon>
        <taxon>core chlorophytes</taxon>
        <taxon>Chlorophyceae</taxon>
        <taxon>CS clade</taxon>
        <taxon>Sphaeropleales</taxon>
        <taxon>Selenastraceae</taxon>
        <taxon>Raphidocelis</taxon>
    </lineage>
</organism>
<evidence type="ECO:0000256" key="1">
    <source>
        <dbReference type="ARBA" id="ARBA00003701"/>
    </source>
</evidence>
<dbReference type="PROSITE" id="PS50405">
    <property type="entry name" value="GST_CTER"/>
    <property type="match status" value="1"/>
</dbReference>
<sequence>MTFTIYYFPIRGRAEVAKLVCAYAKEPWKLVEHSYEEQKNDLDTWPFGQSPRAVDEDSGANIVQSNAIIRHLARKHKLYGANEEEMTKVDILLDAVEDLRMKYVPLIYVGKLEPKAKEEYWKTHGDKAGINGRNGGAHFEYLERLLKKAGGTWFVGPAPTAADLAVYDIIHLHLRDQLFPEEMKAQYPGLVAHHDRVEALPGVKEYLASPDRLAAPNNNGLG</sequence>
<dbReference type="CDD" id="cd03039">
    <property type="entry name" value="GST_N_Sigma_like"/>
    <property type="match status" value="1"/>
</dbReference>
<comment type="function">
    <text evidence="1">Conjugation of reduced glutathione to a wide number of exogenous and endogenous hydrophobic electrophiles.</text>
</comment>
<protein>
    <recommendedName>
        <fullName evidence="3">glutathione transferase</fullName>
        <ecNumber evidence="3">2.5.1.18</ecNumber>
    </recommendedName>
</protein>
<dbReference type="OrthoDB" id="422574at2759"/>
<dbReference type="Pfam" id="PF14497">
    <property type="entry name" value="GST_C_3"/>
    <property type="match status" value="1"/>
</dbReference>
<dbReference type="EC" id="2.5.1.18" evidence="3"/>
<dbReference type="SFLD" id="SFLDS00019">
    <property type="entry name" value="Glutathione_Transferase_(cytos"/>
    <property type="match status" value="1"/>
</dbReference>
<dbReference type="InParanoid" id="A0A2V0P2M9"/>
<dbReference type="SUPFAM" id="SSF52833">
    <property type="entry name" value="Thioredoxin-like"/>
    <property type="match status" value="1"/>
</dbReference>
<evidence type="ECO:0000259" key="6">
    <source>
        <dbReference type="PROSITE" id="PS50404"/>
    </source>
</evidence>
<dbReference type="STRING" id="307507.A0A2V0P2M9"/>
<evidence type="ECO:0000256" key="5">
    <source>
        <dbReference type="ARBA" id="ARBA00047960"/>
    </source>
</evidence>
<dbReference type="PANTHER" id="PTHR11571">
    <property type="entry name" value="GLUTATHIONE S-TRANSFERASE"/>
    <property type="match status" value="1"/>
</dbReference>
<keyword evidence="4" id="KW-0808">Transferase</keyword>
<keyword evidence="9" id="KW-1185">Reference proteome</keyword>
<dbReference type="Pfam" id="PF02798">
    <property type="entry name" value="GST_N"/>
    <property type="match status" value="1"/>
</dbReference>
<name>A0A2V0P2M9_9CHLO</name>
<evidence type="ECO:0000259" key="7">
    <source>
        <dbReference type="PROSITE" id="PS50405"/>
    </source>
</evidence>
<dbReference type="SFLD" id="SFLDG00363">
    <property type="entry name" value="AMPS_(cytGST):_Alpha-__Mu-__Pi"/>
    <property type="match status" value="1"/>
</dbReference>
<feature type="domain" description="GST C-terminal" evidence="7">
    <location>
        <begin position="82"/>
        <end position="217"/>
    </location>
</feature>
<dbReference type="SUPFAM" id="SSF47616">
    <property type="entry name" value="GST C-terminal domain-like"/>
    <property type="match status" value="1"/>
</dbReference>
<proteinExistence type="inferred from homology"/>
<dbReference type="InterPro" id="IPR036282">
    <property type="entry name" value="Glutathione-S-Trfase_C_sf"/>
</dbReference>
<dbReference type="Gene3D" id="3.40.30.10">
    <property type="entry name" value="Glutaredoxin"/>
    <property type="match status" value="1"/>
</dbReference>
<feature type="domain" description="GST N-terminal" evidence="6">
    <location>
        <begin position="1"/>
        <end position="80"/>
    </location>
</feature>
<dbReference type="Proteomes" id="UP000247498">
    <property type="component" value="Unassembled WGS sequence"/>
</dbReference>
<comment type="catalytic activity">
    <reaction evidence="5">
        <text>RX + glutathione = an S-substituted glutathione + a halide anion + H(+)</text>
        <dbReference type="Rhea" id="RHEA:16437"/>
        <dbReference type="ChEBI" id="CHEBI:15378"/>
        <dbReference type="ChEBI" id="CHEBI:16042"/>
        <dbReference type="ChEBI" id="CHEBI:17792"/>
        <dbReference type="ChEBI" id="CHEBI:57925"/>
        <dbReference type="ChEBI" id="CHEBI:90779"/>
        <dbReference type="EC" id="2.5.1.18"/>
    </reaction>
</comment>
<evidence type="ECO:0000256" key="4">
    <source>
        <dbReference type="ARBA" id="ARBA00022679"/>
    </source>
</evidence>
<dbReference type="EMBL" id="BDRX01000029">
    <property type="protein sequence ID" value="GBF92103.1"/>
    <property type="molecule type" value="Genomic_DNA"/>
</dbReference>
<evidence type="ECO:0000313" key="8">
    <source>
        <dbReference type="EMBL" id="GBF92103.1"/>
    </source>
</evidence>
<comment type="caution">
    <text evidence="8">The sequence shown here is derived from an EMBL/GenBank/DDBJ whole genome shotgun (WGS) entry which is preliminary data.</text>
</comment>
<dbReference type="GO" id="GO:0004364">
    <property type="term" value="F:glutathione transferase activity"/>
    <property type="evidence" value="ECO:0007669"/>
    <property type="project" value="UniProtKB-EC"/>
</dbReference>
<evidence type="ECO:0000256" key="3">
    <source>
        <dbReference type="ARBA" id="ARBA00012452"/>
    </source>
</evidence>
<dbReference type="GO" id="GO:0006749">
    <property type="term" value="P:glutathione metabolic process"/>
    <property type="evidence" value="ECO:0007669"/>
    <property type="project" value="TreeGrafter"/>
</dbReference>
<evidence type="ECO:0000313" key="9">
    <source>
        <dbReference type="Proteomes" id="UP000247498"/>
    </source>
</evidence>